<dbReference type="Pfam" id="PF01596">
    <property type="entry name" value="Methyltransf_3"/>
    <property type="match status" value="1"/>
</dbReference>
<keyword evidence="1" id="KW-0489">Methyltransferase</keyword>
<protein>
    <submittedName>
        <fullName evidence="4">O-methyltransferase</fullName>
    </submittedName>
</protein>
<dbReference type="Proteomes" id="UP000637628">
    <property type="component" value="Unassembled WGS sequence"/>
</dbReference>
<evidence type="ECO:0000256" key="2">
    <source>
        <dbReference type="ARBA" id="ARBA00022679"/>
    </source>
</evidence>
<organism evidence="4 5">
    <name type="scientific">Paractinoplanes durhamensis</name>
    <dbReference type="NCBI Taxonomy" id="113563"/>
    <lineage>
        <taxon>Bacteria</taxon>
        <taxon>Bacillati</taxon>
        <taxon>Actinomycetota</taxon>
        <taxon>Actinomycetes</taxon>
        <taxon>Micromonosporales</taxon>
        <taxon>Micromonosporaceae</taxon>
        <taxon>Paractinoplanes</taxon>
    </lineage>
</organism>
<accession>A0ABQ3YPX2</accession>
<sequence length="230" mass="24373">MYASSARARRPEVVIVPPPRPFGPQTSPSEFAEAYASEDIVLQTARSLAHELGLDCVSPAAGSVLRLLAAAGNAKAVVEIGTGTGVSGVWLLRGMRVDGVLTTIDVENEHQRIARRIFVEAGFASSRTRIITGRALDVLPRLADGVYDLVFVDADATEFTACADAALRLLRPGGVLVVYGAMANGRISDPAARDVDTLTIRETVRVVRDSEEWIPAIIPSGGGLLAAVKR</sequence>
<dbReference type="SUPFAM" id="SSF53335">
    <property type="entry name" value="S-adenosyl-L-methionine-dependent methyltransferases"/>
    <property type="match status" value="1"/>
</dbReference>
<reference evidence="4 5" key="1">
    <citation type="submission" date="2021-01" db="EMBL/GenBank/DDBJ databases">
        <title>Whole genome shotgun sequence of Actinoplanes durhamensis NBRC 14914.</title>
        <authorList>
            <person name="Komaki H."/>
            <person name="Tamura T."/>
        </authorList>
    </citation>
    <scope>NUCLEOTIDE SEQUENCE [LARGE SCALE GENOMIC DNA]</scope>
    <source>
        <strain evidence="4 5">NBRC 14914</strain>
    </source>
</reference>
<dbReference type="PANTHER" id="PTHR10509">
    <property type="entry name" value="O-METHYLTRANSFERASE-RELATED"/>
    <property type="match status" value="1"/>
</dbReference>
<dbReference type="InterPro" id="IPR050362">
    <property type="entry name" value="Cation-dep_OMT"/>
</dbReference>
<dbReference type="RefSeq" id="WP_203725207.1">
    <property type="nucleotide sequence ID" value="NZ_BAAATX010000044.1"/>
</dbReference>
<keyword evidence="3" id="KW-0949">S-adenosyl-L-methionine</keyword>
<dbReference type="PANTHER" id="PTHR10509:SF85">
    <property type="entry name" value="O-METHYLTRANSFERASE RV1220C-RELATED"/>
    <property type="match status" value="1"/>
</dbReference>
<proteinExistence type="predicted"/>
<dbReference type="InterPro" id="IPR029063">
    <property type="entry name" value="SAM-dependent_MTases_sf"/>
</dbReference>
<name>A0ABQ3YPX2_9ACTN</name>
<evidence type="ECO:0000256" key="3">
    <source>
        <dbReference type="ARBA" id="ARBA00022691"/>
    </source>
</evidence>
<dbReference type="Gene3D" id="3.40.50.150">
    <property type="entry name" value="Vaccinia Virus protein VP39"/>
    <property type="match status" value="1"/>
</dbReference>
<evidence type="ECO:0000313" key="5">
    <source>
        <dbReference type="Proteomes" id="UP000637628"/>
    </source>
</evidence>
<dbReference type="EMBL" id="BOML01000009">
    <property type="protein sequence ID" value="GID99601.1"/>
    <property type="molecule type" value="Genomic_DNA"/>
</dbReference>
<evidence type="ECO:0000256" key="1">
    <source>
        <dbReference type="ARBA" id="ARBA00022603"/>
    </source>
</evidence>
<keyword evidence="5" id="KW-1185">Reference proteome</keyword>
<keyword evidence="2" id="KW-0808">Transferase</keyword>
<gene>
    <name evidence="4" type="ORF">Adu01nite_09520</name>
</gene>
<comment type="caution">
    <text evidence="4">The sequence shown here is derived from an EMBL/GenBank/DDBJ whole genome shotgun (WGS) entry which is preliminary data.</text>
</comment>
<evidence type="ECO:0000313" key="4">
    <source>
        <dbReference type="EMBL" id="GID99601.1"/>
    </source>
</evidence>
<dbReference type="PROSITE" id="PS51682">
    <property type="entry name" value="SAM_OMT_I"/>
    <property type="match status" value="1"/>
</dbReference>
<dbReference type="CDD" id="cd02440">
    <property type="entry name" value="AdoMet_MTases"/>
    <property type="match status" value="1"/>
</dbReference>
<dbReference type="InterPro" id="IPR002935">
    <property type="entry name" value="SAM_O-MeTrfase"/>
</dbReference>